<dbReference type="Gene3D" id="3.40.50.1820">
    <property type="entry name" value="alpha/beta hydrolase"/>
    <property type="match status" value="1"/>
</dbReference>
<dbReference type="AlphaFoldDB" id="A0A1A6XPD5"/>
<feature type="region of interest" description="Disordered" evidence="1">
    <location>
        <begin position="330"/>
        <end position="354"/>
    </location>
</feature>
<dbReference type="InterPro" id="IPR029058">
    <property type="entry name" value="AB_hydrolase_fold"/>
</dbReference>
<dbReference type="Pfam" id="PF20410">
    <property type="entry name" value="X-Tfes_XVIPCD"/>
    <property type="match status" value="1"/>
</dbReference>
<dbReference type="InterPro" id="IPR046519">
    <property type="entry name" value="X-Tfes_XVIPCD"/>
</dbReference>
<feature type="compositionally biased region" description="Polar residues" evidence="1">
    <location>
        <begin position="337"/>
        <end position="354"/>
    </location>
</feature>
<feature type="domain" description="X-Tfes XVIPCD" evidence="2">
    <location>
        <begin position="366"/>
        <end position="469"/>
    </location>
</feature>
<dbReference type="OrthoDB" id="5913909at2"/>
<comment type="caution">
    <text evidence="3">The sequence shown here is derived from an EMBL/GenBank/DDBJ whole genome shotgun (WGS) entry which is preliminary data.</text>
</comment>
<proteinExistence type="predicted"/>
<dbReference type="Proteomes" id="UP000092256">
    <property type="component" value="Unassembled WGS sequence"/>
</dbReference>
<feature type="region of interest" description="Disordered" evidence="1">
    <location>
        <begin position="468"/>
        <end position="494"/>
    </location>
</feature>
<reference evidence="3 4" key="1">
    <citation type="submission" date="2016-05" db="EMBL/GenBank/DDBJ databases">
        <title>Draft Genome Sequences of Stenotrophomonas maltophilia Strains Sm32COP, Sm41DVV, Sm46PAILV, SmF3, SmF22, SmSOFb1 and SmCVFa1, Isolated from Different Manures, in France.</title>
        <authorList>
            <person name="Nazaret S."/>
            <person name="Bodilis J."/>
        </authorList>
    </citation>
    <scope>NUCLEOTIDE SEQUENCE [LARGE SCALE GENOMIC DNA]</scope>
    <source>
        <strain evidence="3 4">Sm46PAILV</strain>
    </source>
</reference>
<name>A0A1A6XPD5_STEMA</name>
<protein>
    <submittedName>
        <fullName evidence="3">Hemolysin</fullName>
    </submittedName>
</protein>
<evidence type="ECO:0000259" key="2">
    <source>
        <dbReference type="Pfam" id="PF20410"/>
    </source>
</evidence>
<organism evidence="3 4">
    <name type="scientific">Stenotrophomonas maltophilia</name>
    <name type="common">Pseudomonas maltophilia</name>
    <name type="synonym">Xanthomonas maltophilia</name>
    <dbReference type="NCBI Taxonomy" id="40324"/>
    <lineage>
        <taxon>Bacteria</taxon>
        <taxon>Pseudomonadati</taxon>
        <taxon>Pseudomonadota</taxon>
        <taxon>Gammaproteobacteria</taxon>
        <taxon>Lysobacterales</taxon>
        <taxon>Lysobacteraceae</taxon>
        <taxon>Stenotrophomonas</taxon>
        <taxon>Stenotrophomonas maltophilia group</taxon>
    </lineage>
</organism>
<evidence type="ECO:0000313" key="4">
    <source>
        <dbReference type="Proteomes" id="UP000092256"/>
    </source>
</evidence>
<dbReference type="EMBL" id="LYVJ01000013">
    <property type="protein sequence ID" value="OBU64808.1"/>
    <property type="molecule type" value="Genomic_DNA"/>
</dbReference>
<evidence type="ECO:0000256" key="1">
    <source>
        <dbReference type="SAM" id="MobiDB-lite"/>
    </source>
</evidence>
<dbReference type="Pfam" id="PF26363">
    <property type="entry name" value="Phospholipase-like"/>
    <property type="match status" value="1"/>
</dbReference>
<gene>
    <name evidence="3" type="ORF">A9K58_16300</name>
</gene>
<dbReference type="SUPFAM" id="SSF53474">
    <property type="entry name" value="alpha/beta-Hydrolases"/>
    <property type="match status" value="1"/>
</dbReference>
<accession>A0A1A6XPD5</accession>
<sequence length="494" mass="53139">MNPRTSAAISNHIYDVAPAPDPKGPEFAIIDGARYEVLARMDSSSGYQGAIYHNRQTNEVIVAHRGTEFDRQPLIDGGIDAAMVTARVNAQLGDALALTKQAIKLAEENGYGPVYVTGHSLGGALAQISAHRYNLPGDAFNPYGAAGLAYRLPEGQPANAAPFTNHVMAGDLVSAGGPHYGKVEMYALPKELEVLRHAEQGQRIASLGSLGMKSGHVMSAAVAVQLGDSHRMIHFLDHMTDKGPVQSVLDDPNARIRDPEDLRRIAEYRSDIHQLRAGVTVLVGGGPGLLRDGVNYLRGTEEVGAYARREAEAEQRPHTALKPGERLVHDAADKGSPSLSNPGFSPKSPLQESIESTLDKAGLDPRKPGHPDHTLYQQIRDGVSAVDATHGRDFDETSERMTTSLFATAKSQGLERVDHVLLGNPPRDGSDQHMFAVEGRLDGAHRLVSVAINEAAKTPVEQSFAKLEQHSQAQQQVAQQNHAQEQAPAAMRMG</sequence>
<feature type="compositionally biased region" description="Low complexity" evidence="1">
    <location>
        <begin position="470"/>
        <end position="487"/>
    </location>
</feature>
<evidence type="ECO:0000313" key="3">
    <source>
        <dbReference type="EMBL" id="OBU64808.1"/>
    </source>
</evidence>